<dbReference type="GO" id="GO:0055059">
    <property type="term" value="P:asymmetric neuroblast division"/>
    <property type="evidence" value="ECO:0007669"/>
    <property type="project" value="UniProtKB-ARBA"/>
</dbReference>
<keyword evidence="2" id="KW-0479">Metal-binding</keyword>
<gene>
    <name evidence="12" type="ORF">MNOR_LOCUS25584</name>
</gene>
<dbReference type="Proteomes" id="UP001497623">
    <property type="component" value="Unassembled WGS sequence"/>
</dbReference>
<dbReference type="GO" id="GO:0000981">
    <property type="term" value="F:DNA-binding transcription factor activity, RNA polymerase II-specific"/>
    <property type="evidence" value="ECO:0007669"/>
    <property type="project" value="TreeGrafter"/>
</dbReference>
<keyword evidence="13" id="KW-1185">Reference proteome</keyword>
<dbReference type="InterPro" id="IPR013087">
    <property type="entry name" value="Znf_C2H2_type"/>
</dbReference>
<evidence type="ECO:0000313" key="12">
    <source>
        <dbReference type="EMBL" id="CAL4126402.1"/>
    </source>
</evidence>
<evidence type="ECO:0000256" key="2">
    <source>
        <dbReference type="ARBA" id="ARBA00022723"/>
    </source>
</evidence>
<keyword evidence="3" id="KW-0677">Repeat</keyword>
<feature type="region of interest" description="Disordered" evidence="10">
    <location>
        <begin position="172"/>
        <end position="195"/>
    </location>
</feature>
<evidence type="ECO:0000256" key="1">
    <source>
        <dbReference type="ARBA" id="ARBA00004123"/>
    </source>
</evidence>
<evidence type="ECO:0000256" key="6">
    <source>
        <dbReference type="ARBA" id="ARBA00023125"/>
    </source>
</evidence>
<dbReference type="FunFam" id="3.30.160.60:FF:000942">
    <property type="entry name" value="Snail zinc finger protein"/>
    <property type="match status" value="1"/>
</dbReference>
<protein>
    <recommendedName>
        <fullName evidence="11">C2H2-type domain-containing protein</fullName>
    </recommendedName>
</protein>
<dbReference type="GO" id="GO:0005634">
    <property type="term" value="C:nucleus"/>
    <property type="evidence" value="ECO:0007669"/>
    <property type="project" value="UniProtKB-SubCell"/>
</dbReference>
<comment type="subcellular location">
    <subcellularLocation>
        <location evidence="1">Nucleus</location>
    </subcellularLocation>
</comment>
<keyword evidence="4 9" id="KW-0863">Zinc-finger</keyword>
<dbReference type="AlphaFoldDB" id="A0AAV2RI60"/>
<evidence type="ECO:0000256" key="5">
    <source>
        <dbReference type="ARBA" id="ARBA00022833"/>
    </source>
</evidence>
<keyword evidence="5" id="KW-0862">Zinc</keyword>
<evidence type="ECO:0000256" key="4">
    <source>
        <dbReference type="ARBA" id="ARBA00022771"/>
    </source>
</evidence>
<evidence type="ECO:0000256" key="7">
    <source>
        <dbReference type="ARBA" id="ARBA00023242"/>
    </source>
</evidence>
<keyword evidence="7" id="KW-0539">Nucleus</keyword>
<dbReference type="InterPro" id="IPR036236">
    <property type="entry name" value="Znf_C2H2_sf"/>
</dbReference>
<comment type="caution">
    <text evidence="12">The sequence shown here is derived from an EMBL/GenBank/DDBJ whole genome shotgun (WGS) entry which is preliminary data.</text>
</comment>
<proteinExistence type="inferred from homology"/>
<dbReference type="SMART" id="SM00355">
    <property type="entry name" value="ZnF_C2H2"/>
    <property type="match status" value="5"/>
</dbReference>
<name>A0AAV2RI60_MEGNR</name>
<dbReference type="Pfam" id="PF00096">
    <property type="entry name" value="zf-C2H2"/>
    <property type="match status" value="5"/>
</dbReference>
<reference evidence="12 13" key="1">
    <citation type="submission" date="2024-05" db="EMBL/GenBank/DDBJ databases">
        <authorList>
            <person name="Wallberg A."/>
        </authorList>
    </citation>
    <scope>NUCLEOTIDE SEQUENCE [LARGE SCALE GENOMIC DNA]</scope>
</reference>
<sequence>MVKRNYAHCPLKKRPLALYNEPASTQEQDQPEDLSVKRPRIESTTPEPADIVSAETPATIAAHTLVSMAAQSPAAVPTVPHIPLQQFTSVPAFAPRQQESMPTLAEYYLQLFRSTSTDEQKRPEPVQSLPQWRSPYLPPSPQASPLTPDQLPMPVSPGITFRHYPDSSALISPVSTCSSTASEEEDESSAARQQRRDSRYSCSDCGKSYSTYSGLSKHKQFHCAALGAKSFACKHCHKVYTSLGALKMHIRTHTLPCKCHLCGKAFSRPWLLQGHIRTHTGEKPFNCTQCDRSFADRSNLRAHLQTHADIKKYACNTCHKTFSRMSLLNKHTESGCPAIPGNQPNPAEQMPSPTSQEDSENEEIEAVPP</sequence>
<feature type="region of interest" description="Disordered" evidence="10">
    <location>
        <begin position="115"/>
        <end position="158"/>
    </location>
</feature>
<dbReference type="PROSITE" id="PS00028">
    <property type="entry name" value="ZINC_FINGER_C2H2_1"/>
    <property type="match status" value="4"/>
</dbReference>
<evidence type="ECO:0000256" key="10">
    <source>
        <dbReference type="SAM" id="MobiDB-lite"/>
    </source>
</evidence>
<feature type="compositionally biased region" description="Acidic residues" evidence="10">
    <location>
        <begin position="357"/>
        <end position="369"/>
    </location>
</feature>
<feature type="non-terminal residue" evidence="12">
    <location>
        <position position="369"/>
    </location>
</feature>
<evidence type="ECO:0000259" key="11">
    <source>
        <dbReference type="PROSITE" id="PS50157"/>
    </source>
</evidence>
<feature type="region of interest" description="Disordered" evidence="10">
    <location>
        <begin position="333"/>
        <end position="369"/>
    </location>
</feature>
<evidence type="ECO:0000313" key="13">
    <source>
        <dbReference type="Proteomes" id="UP001497623"/>
    </source>
</evidence>
<feature type="region of interest" description="Disordered" evidence="10">
    <location>
        <begin position="17"/>
        <end position="54"/>
    </location>
</feature>
<feature type="domain" description="C2H2-type" evidence="11">
    <location>
        <begin position="200"/>
        <end position="222"/>
    </location>
</feature>
<comment type="similarity">
    <text evidence="8">Belongs to the snail C2H2-type zinc-finger protein family.</text>
</comment>
<dbReference type="GO" id="GO:0000978">
    <property type="term" value="F:RNA polymerase II cis-regulatory region sequence-specific DNA binding"/>
    <property type="evidence" value="ECO:0007669"/>
    <property type="project" value="TreeGrafter"/>
</dbReference>
<feature type="domain" description="C2H2-type" evidence="11">
    <location>
        <begin position="313"/>
        <end position="344"/>
    </location>
</feature>
<dbReference type="PROSITE" id="PS50157">
    <property type="entry name" value="ZINC_FINGER_C2H2_2"/>
    <property type="match status" value="5"/>
</dbReference>
<keyword evidence="6" id="KW-0238">DNA-binding</keyword>
<organism evidence="12 13">
    <name type="scientific">Meganyctiphanes norvegica</name>
    <name type="common">Northern krill</name>
    <name type="synonym">Thysanopoda norvegica</name>
    <dbReference type="NCBI Taxonomy" id="48144"/>
    <lineage>
        <taxon>Eukaryota</taxon>
        <taxon>Metazoa</taxon>
        <taxon>Ecdysozoa</taxon>
        <taxon>Arthropoda</taxon>
        <taxon>Crustacea</taxon>
        <taxon>Multicrustacea</taxon>
        <taxon>Malacostraca</taxon>
        <taxon>Eumalacostraca</taxon>
        <taxon>Eucarida</taxon>
        <taxon>Euphausiacea</taxon>
        <taxon>Euphausiidae</taxon>
        <taxon>Meganyctiphanes</taxon>
    </lineage>
</organism>
<feature type="domain" description="C2H2-type" evidence="11">
    <location>
        <begin position="285"/>
        <end position="312"/>
    </location>
</feature>
<accession>A0AAV2RI60</accession>
<dbReference type="PANTHER" id="PTHR24388:SF54">
    <property type="entry name" value="PROTEIN ESCARGOT"/>
    <property type="match status" value="1"/>
</dbReference>
<dbReference type="EMBL" id="CAXKWB010024613">
    <property type="protein sequence ID" value="CAL4126402.1"/>
    <property type="molecule type" value="Genomic_DNA"/>
</dbReference>
<dbReference type="GO" id="GO:2000177">
    <property type="term" value="P:regulation of neural precursor cell proliferation"/>
    <property type="evidence" value="ECO:0007669"/>
    <property type="project" value="UniProtKB-ARBA"/>
</dbReference>
<evidence type="ECO:0000256" key="3">
    <source>
        <dbReference type="ARBA" id="ARBA00022737"/>
    </source>
</evidence>
<evidence type="ECO:0000256" key="8">
    <source>
        <dbReference type="ARBA" id="ARBA00037948"/>
    </source>
</evidence>
<dbReference type="InterPro" id="IPR050527">
    <property type="entry name" value="Snail/Krueppel_Znf"/>
</dbReference>
<feature type="compositionally biased region" description="Polar residues" evidence="10">
    <location>
        <begin position="342"/>
        <end position="356"/>
    </location>
</feature>
<dbReference type="Gene3D" id="3.30.160.60">
    <property type="entry name" value="Classic Zinc Finger"/>
    <property type="match status" value="4"/>
</dbReference>
<dbReference type="PANTHER" id="PTHR24388">
    <property type="entry name" value="ZINC FINGER PROTEIN"/>
    <property type="match status" value="1"/>
</dbReference>
<dbReference type="SUPFAM" id="SSF57667">
    <property type="entry name" value="beta-beta-alpha zinc fingers"/>
    <property type="match status" value="4"/>
</dbReference>
<evidence type="ECO:0000256" key="9">
    <source>
        <dbReference type="PROSITE-ProRule" id="PRU00042"/>
    </source>
</evidence>
<dbReference type="GO" id="GO:0060562">
    <property type="term" value="P:epithelial tube morphogenesis"/>
    <property type="evidence" value="ECO:0007669"/>
    <property type="project" value="UniProtKB-ARBA"/>
</dbReference>
<feature type="domain" description="C2H2-type" evidence="11">
    <location>
        <begin position="257"/>
        <end position="284"/>
    </location>
</feature>
<feature type="domain" description="C2H2-type" evidence="11">
    <location>
        <begin position="231"/>
        <end position="254"/>
    </location>
</feature>
<dbReference type="FunFam" id="3.30.160.60:FF:000207">
    <property type="entry name" value="zinc finger protein SNAI2"/>
    <property type="match status" value="1"/>
</dbReference>
<dbReference type="FunFam" id="3.30.160.60:FF:001114">
    <property type="entry name" value="Zinc finger protein SNAI2"/>
    <property type="match status" value="1"/>
</dbReference>
<dbReference type="FunFam" id="3.30.160.60:FF:000260">
    <property type="entry name" value="Spalt-like transcription factor 1"/>
    <property type="match status" value="1"/>
</dbReference>
<dbReference type="GO" id="GO:0008270">
    <property type="term" value="F:zinc ion binding"/>
    <property type="evidence" value="ECO:0007669"/>
    <property type="project" value="UniProtKB-KW"/>
</dbReference>